<dbReference type="Proteomes" id="UP000470332">
    <property type="component" value="Unassembled WGS sequence"/>
</dbReference>
<dbReference type="EMBL" id="WDAY01000068">
    <property type="protein sequence ID" value="KAB6555641.1"/>
    <property type="molecule type" value="Genomic_DNA"/>
</dbReference>
<dbReference type="Proteomes" id="UP000441522">
    <property type="component" value="Unassembled WGS sequence"/>
</dbReference>
<reference evidence="8" key="2">
    <citation type="submission" date="2015-10" db="EMBL/GenBank/DDBJ databases">
        <title>Extensive mobilome-driven genome diversification in gut-associated Bacteroides vulgatus mpk.</title>
        <authorList>
            <person name="Beier S."/>
            <person name="Lange A."/>
            <person name="Huson D.H."/>
            <person name="Frick J.-S."/>
            <person name="Autenrieth I.B."/>
        </authorList>
    </citation>
    <scope>NUCLEOTIDE SEQUENCE [LARGE SCALE GENOMIC DNA]</scope>
    <source>
        <strain evidence="8">mpk</strain>
    </source>
</reference>
<evidence type="ECO:0000313" key="6">
    <source>
        <dbReference type="EMBL" id="KAB6555641.1"/>
    </source>
</evidence>
<sequence length="389" mass="45494">MIHIQSVIIYLAVFSVSIFLLYFSQCILYKYRKVKGINNYNRRILGYFCLGLSITIPCLLAALRSMNVGDDVDAYIEPNFIFSSGLTDNGFIYFFENMPKETEFGFSFLLYIGNLFKSVGVSLFLIQLLIILPVYIVLNKYRYCLSVTLGMATFYFLCYNFSFSGMRGSIAMSLLLLDFYYLQHHDYKRAIPLFLFAALFHNSAILMMVFYCFILMILDSKYSRLWGGIFAICVFILFLIADKLLFILVGIAGLVSGRYAYYLTEYIGSGTVENVPLTDFLCKLVLLVLITLWLVKTKKFSKRYQHFFWFVLMGRIFVLFNSVFYEAMRIAFYFDLFLILYVASIFCCFKQNTSNRYIATALIMLPSFLYWIYFIMYIGAYQTNIYTFR</sequence>
<evidence type="ECO:0000313" key="5">
    <source>
        <dbReference type="EMBL" id="KAB3861675.1"/>
    </source>
</evidence>
<evidence type="ECO:0000313" key="2">
    <source>
        <dbReference type="EMBL" id="ALK85182.1"/>
    </source>
</evidence>
<gene>
    <name evidence="2" type="ORF">BvMPK_2590</name>
    <name evidence="3" type="ORF">ERS852457_02419</name>
    <name evidence="4" type="ORF">GAS29_07420</name>
    <name evidence="5" type="ORF">GAS37_11530</name>
    <name evidence="6" type="ORF">GAY79_20580</name>
    <name evidence="7" type="ORF">KTG10_08535</name>
</gene>
<feature type="transmembrane region" description="Helical" evidence="1">
    <location>
        <begin position="145"/>
        <end position="170"/>
    </location>
</feature>
<evidence type="ECO:0000313" key="7">
    <source>
        <dbReference type="EMBL" id="MBU9138794.1"/>
    </source>
</evidence>
<dbReference type="RefSeq" id="WP_057279385.1">
    <property type="nucleotide sequence ID" value="NZ_BAABYE010000001.1"/>
</dbReference>
<feature type="transmembrane region" description="Helical" evidence="1">
    <location>
        <begin position="330"/>
        <end position="349"/>
    </location>
</feature>
<dbReference type="Proteomes" id="UP000061587">
    <property type="component" value="Chromosome"/>
</dbReference>
<evidence type="ECO:0000313" key="11">
    <source>
        <dbReference type="Proteomes" id="UP000441522"/>
    </source>
</evidence>
<feature type="transmembrane region" description="Helical" evidence="1">
    <location>
        <begin position="307"/>
        <end position="324"/>
    </location>
</feature>
<feature type="transmembrane region" description="Helical" evidence="1">
    <location>
        <begin position="108"/>
        <end position="138"/>
    </location>
</feature>
<dbReference type="Pfam" id="PF14897">
    <property type="entry name" value="EpsG"/>
    <property type="match status" value="1"/>
</dbReference>
<evidence type="ECO:0000313" key="4">
    <source>
        <dbReference type="EMBL" id="KAB3857576.1"/>
    </source>
</evidence>
<evidence type="ECO:0000313" key="12">
    <source>
        <dbReference type="Proteomes" id="UP000470332"/>
    </source>
</evidence>
<dbReference type="EMBL" id="WCWW01000013">
    <property type="protein sequence ID" value="KAB3857576.1"/>
    <property type="molecule type" value="Genomic_DNA"/>
</dbReference>
<dbReference type="EMBL" id="WCXA01000021">
    <property type="protein sequence ID" value="KAB3861675.1"/>
    <property type="molecule type" value="Genomic_DNA"/>
</dbReference>
<organism evidence="2 8">
    <name type="scientific">Phocaeicola vulgatus</name>
    <name type="common">Bacteroides vulgatus</name>
    <dbReference type="NCBI Taxonomy" id="821"/>
    <lineage>
        <taxon>Bacteria</taxon>
        <taxon>Pseudomonadati</taxon>
        <taxon>Bacteroidota</taxon>
        <taxon>Bacteroidia</taxon>
        <taxon>Bacteroidales</taxon>
        <taxon>Bacteroidaceae</taxon>
        <taxon>Phocaeicola</taxon>
    </lineage>
</organism>
<evidence type="ECO:0000313" key="10">
    <source>
        <dbReference type="Proteomes" id="UP000437431"/>
    </source>
</evidence>
<dbReference type="EMBL" id="CP013020">
    <property type="protein sequence ID" value="ALK85182.1"/>
    <property type="molecule type" value="Genomic_DNA"/>
</dbReference>
<dbReference type="Proteomes" id="UP000095333">
    <property type="component" value="Unassembled WGS sequence"/>
</dbReference>
<feature type="transmembrane region" description="Helical" evidence="1">
    <location>
        <begin position="6"/>
        <end position="23"/>
    </location>
</feature>
<dbReference type="AlphaFoldDB" id="A0A0P0M3B2"/>
<keyword evidence="1" id="KW-0812">Transmembrane</keyword>
<reference evidence="10 11" key="4">
    <citation type="journal article" date="2019" name="Nat. Med.">
        <title>A library of human gut bacterial isolates paired with longitudinal multiomics data enables mechanistic microbiome research.</title>
        <authorList>
            <person name="Poyet M."/>
            <person name="Groussin M."/>
            <person name="Gibbons S.M."/>
            <person name="Avila-Pacheco J."/>
            <person name="Jiang X."/>
            <person name="Kearney S.M."/>
            <person name="Perrotta A.R."/>
            <person name="Berdy B."/>
            <person name="Zhao S."/>
            <person name="Lieberman T.D."/>
            <person name="Swanson P.K."/>
            <person name="Smith M."/>
            <person name="Roesemann S."/>
            <person name="Alexander J.E."/>
            <person name="Rich S.A."/>
            <person name="Livny J."/>
            <person name="Vlamakis H."/>
            <person name="Clish C."/>
            <person name="Bullock K."/>
            <person name="Deik A."/>
            <person name="Scott J."/>
            <person name="Pierce K.A."/>
            <person name="Xavier R.J."/>
            <person name="Alm E.J."/>
        </authorList>
    </citation>
    <scope>NUCLEOTIDE SEQUENCE [LARGE SCALE GENOMIC DNA]</scope>
    <source>
        <strain evidence="6 10">BIOML-A111</strain>
        <strain evidence="4 11">BIOML-A5</strain>
        <strain evidence="5 12">BIOML-A9</strain>
    </source>
</reference>
<dbReference type="Proteomes" id="UP000437431">
    <property type="component" value="Unassembled WGS sequence"/>
</dbReference>
<feature type="transmembrane region" description="Helical" evidence="1">
    <location>
        <begin position="44"/>
        <end position="63"/>
    </location>
</feature>
<reference evidence="3 9" key="1">
    <citation type="submission" date="2015-09" db="EMBL/GenBank/DDBJ databases">
        <authorList>
            <consortium name="Pathogen Informatics"/>
        </authorList>
    </citation>
    <scope>NUCLEOTIDE SEQUENCE [LARGE SCALE GENOMIC DNA]</scope>
    <source>
        <strain evidence="3 9">2789STDY5834842</strain>
    </source>
</reference>
<evidence type="ECO:0000313" key="3">
    <source>
        <dbReference type="EMBL" id="CUO64074.1"/>
    </source>
</evidence>
<reference evidence="2 8" key="3">
    <citation type="journal article" date="2016" name="Genome Biol. Evol.">
        <title>Extensive mobilome-driven genome diversification in mouse gut-associated Bacteroides vulgatus mpk.</title>
        <authorList>
            <person name="Lange A."/>
            <person name="Beier S."/>
            <person name="Steimle A."/>
            <person name="Autenrieth I.B."/>
            <person name="Huson D.H."/>
            <person name="Frick J.S."/>
        </authorList>
    </citation>
    <scope>NUCLEOTIDE SEQUENCE [LARGE SCALE GENOMIC DNA]</scope>
    <source>
        <strain evidence="8">mpk</strain>
        <strain evidence="2">Mpk</strain>
    </source>
</reference>
<dbReference type="Proteomes" id="UP000736888">
    <property type="component" value="Unassembled WGS sequence"/>
</dbReference>
<feature type="transmembrane region" description="Helical" evidence="1">
    <location>
        <begin position="225"/>
        <end position="255"/>
    </location>
</feature>
<name>A0A0P0M3B2_PHOVU</name>
<dbReference type="InterPro" id="IPR049458">
    <property type="entry name" value="EpsG-like"/>
</dbReference>
<evidence type="ECO:0000313" key="8">
    <source>
        <dbReference type="Proteomes" id="UP000061587"/>
    </source>
</evidence>
<dbReference type="EMBL" id="JAHPYS010000014">
    <property type="protein sequence ID" value="MBU9138794.1"/>
    <property type="molecule type" value="Genomic_DNA"/>
</dbReference>
<evidence type="ECO:0000313" key="9">
    <source>
        <dbReference type="Proteomes" id="UP000095333"/>
    </source>
</evidence>
<dbReference type="PATRIC" id="fig|821.40.peg.3104"/>
<evidence type="ECO:0000256" key="1">
    <source>
        <dbReference type="SAM" id="Phobius"/>
    </source>
</evidence>
<keyword evidence="1" id="KW-1133">Transmembrane helix</keyword>
<protein>
    <submittedName>
        <fullName evidence="4">EpsG family protein</fullName>
    </submittedName>
    <submittedName>
        <fullName evidence="2">Exopolysaccharide polymerization protein</fullName>
    </submittedName>
</protein>
<accession>A0A0P0M3B2</accession>
<proteinExistence type="predicted"/>
<dbReference type="EMBL" id="CYZI01000014">
    <property type="protein sequence ID" value="CUO64074.1"/>
    <property type="molecule type" value="Genomic_DNA"/>
</dbReference>
<keyword evidence="1" id="KW-0472">Membrane</keyword>
<feature type="transmembrane region" description="Helical" evidence="1">
    <location>
        <begin position="361"/>
        <end position="380"/>
    </location>
</feature>
<feature type="transmembrane region" description="Helical" evidence="1">
    <location>
        <begin position="190"/>
        <end position="218"/>
    </location>
</feature>
<feature type="transmembrane region" description="Helical" evidence="1">
    <location>
        <begin position="275"/>
        <end position="295"/>
    </location>
</feature>
<reference evidence="7" key="5">
    <citation type="submission" date="2021-06" db="EMBL/GenBank/DDBJ databases">
        <title>Collection of gut derived symbiotic bacterial strains cultured from healthy donors.</title>
        <authorList>
            <person name="Lin H."/>
            <person name="Littmann E."/>
            <person name="Pamer E.G."/>
        </authorList>
    </citation>
    <scope>NUCLEOTIDE SEQUENCE</scope>
    <source>
        <strain evidence="7">MSK.6.33</strain>
    </source>
</reference>